<dbReference type="EMBL" id="LCBC01000002">
    <property type="protein sequence ID" value="KKS04913.1"/>
    <property type="molecule type" value="Genomic_DNA"/>
</dbReference>
<reference evidence="1 2" key="1">
    <citation type="journal article" date="2015" name="Nature">
        <title>rRNA introns, odd ribosomes, and small enigmatic genomes across a large radiation of phyla.</title>
        <authorList>
            <person name="Brown C.T."/>
            <person name="Hug L.A."/>
            <person name="Thomas B.C."/>
            <person name="Sharon I."/>
            <person name="Castelle C.J."/>
            <person name="Singh A."/>
            <person name="Wilkins M.J."/>
            <person name="Williams K.H."/>
            <person name="Banfield J.F."/>
        </authorList>
    </citation>
    <scope>NUCLEOTIDE SEQUENCE [LARGE SCALE GENOMIC DNA]</scope>
</reference>
<accession>A0A0G0YWT6</accession>
<dbReference type="Proteomes" id="UP000034493">
    <property type="component" value="Unassembled WGS sequence"/>
</dbReference>
<dbReference type="AlphaFoldDB" id="A0A0G0YWT6"/>
<organism evidence="1 2">
    <name type="scientific">Candidatus Curtissbacteria bacterium GW2011_GWA2_41_24</name>
    <dbReference type="NCBI Taxonomy" id="1618411"/>
    <lineage>
        <taxon>Bacteria</taxon>
        <taxon>Candidatus Curtissiibacteriota</taxon>
    </lineage>
</organism>
<evidence type="ECO:0000313" key="1">
    <source>
        <dbReference type="EMBL" id="KKS04913.1"/>
    </source>
</evidence>
<name>A0A0G0YWT6_9BACT</name>
<protein>
    <submittedName>
        <fullName evidence="1">Uncharacterized protein</fullName>
    </submittedName>
</protein>
<sequence>MGERDKGVNTTRHRHLRLIQFDRPSFPQVTETPFDFKERREELILDFLTSGIAKEPVDDLDSKAQNLNRLFAVWKEADPNDYIRRSVNYSDLERTSLNLLLIAQKAKFDAEDPLDLELADGLLTDYFRVARIVRTAHKLAQLQTASSF</sequence>
<comment type="caution">
    <text evidence="1">The sequence shown here is derived from an EMBL/GenBank/DDBJ whole genome shotgun (WGS) entry which is preliminary data.</text>
</comment>
<gene>
    <name evidence="1" type="ORF">UU56_C0002G0053</name>
</gene>
<proteinExistence type="predicted"/>
<evidence type="ECO:0000313" key="2">
    <source>
        <dbReference type="Proteomes" id="UP000034493"/>
    </source>
</evidence>